<sequence>MFSLPCETKKLRMEMLANYFIGGGGEKRTLESDGYVKIKCGQNFNESDNANIYLIDLITKLGGKCLKHNDNDDSYVWQVKPMIHSTDGAIARSHTNREFEFHTDCSYETDPPEYMALFVLQPDRYGGGILQVIRADEILSQMSDESKEVLREKFTINVPLEFRKLSDIDHINEPILFKPGHLRYRNDIVDEKLLDEKKRVAIKELNSVVFGEKVTVHTPVLDKYSLIIIDNGKFLHGRTKILDVDRLLLRVRFNSLITYNRLELVKSIQNENNYDVFSMFDKNKLHPGYIHLTNDLLAFMSDRQQILFDAINQIVTQYTYNTSVGDEIRTTIALNPKAHDIICKLNQVSPFNIGCYRPDILFAKYESTADECIFTLNGNQGQFAPKICEINGRFSLNAYLLTAAVCTSSGDQDNQISENFRLMLETITNTFDTSKPMVLLKDREKGYDINIFKQFWCNTFRTSCRITSPLNLKIVEQKDGKQILSDDIGIIEQFILELHQDEILDLPDNILNFFIYNKQLRYINDLRTIFLVHDKRLLSLLSNLQFLRALFIEQSTVSDENLSKLAQIIPITHVLVKMPDYFKHLVLEKKNQFCIKPNSLGKGQNVMIGAYI</sequence>
<evidence type="ECO:0000313" key="2">
    <source>
        <dbReference type="EMBL" id="CAF1558874.1"/>
    </source>
</evidence>
<dbReference type="GO" id="GO:0016491">
    <property type="term" value="F:oxidoreductase activity"/>
    <property type="evidence" value="ECO:0007669"/>
    <property type="project" value="UniProtKB-KW"/>
</dbReference>
<dbReference type="EMBL" id="CAJOBC010093847">
    <property type="protein sequence ID" value="CAF4420193.1"/>
    <property type="molecule type" value="Genomic_DNA"/>
</dbReference>
<dbReference type="OrthoDB" id="9976197at2759"/>
<name>A0A815XKE6_9BILA</name>
<dbReference type="Proteomes" id="UP000681722">
    <property type="component" value="Unassembled WGS sequence"/>
</dbReference>
<protein>
    <recommendedName>
        <fullName evidence="5">TauD/TfdA-like domain-containing protein</fullName>
    </recommendedName>
</protein>
<dbReference type="AlphaFoldDB" id="A0A815XKE6"/>
<evidence type="ECO:0000256" key="1">
    <source>
        <dbReference type="ARBA" id="ARBA00023002"/>
    </source>
</evidence>
<proteinExistence type="predicted"/>
<reference evidence="2" key="1">
    <citation type="submission" date="2021-02" db="EMBL/GenBank/DDBJ databases">
        <authorList>
            <person name="Nowell W R."/>
        </authorList>
    </citation>
    <scope>NUCLEOTIDE SEQUENCE</scope>
</reference>
<evidence type="ECO:0000313" key="3">
    <source>
        <dbReference type="EMBL" id="CAF4420193.1"/>
    </source>
</evidence>
<keyword evidence="4" id="KW-1185">Reference proteome</keyword>
<organism evidence="2 4">
    <name type="scientific">Didymodactylos carnosus</name>
    <dbReference type="NCBI Taxonomy" id="1234261"/>
    <lineage>
        <taxon>Eukaryota</taxon>
        <taxon>Metazoa</taxon>
        <taxon>Spiralia</taxon>
        <taxon>Gnathifera</taxon>
        <taxon>Rotifera</taxon>
        <taxon>Eurotatoria</taxon>
        <taxon>Bdelloidea</taxon>
        <taxon>Philodinida</taxon>
        <taxon>Philodinidae</taxon>
        <taxon>Didymodactylos</taxon>
    </lineage>
</organism>
<accession>A0A815XKE6</accession>
<dbReference type="Gene3D" id="3.60.130.10">
    <property type="entry name" value="Clavaminate synthase-like"/>
    <property type="match status" value="1"/>
</dbReference>
<dbReference type="SUPFAM" id="SSF51197">
    <property type="entry name" value="Clavaminate synthase-like"/>
    <property type="match status" value="1"/>
</dbReference>
<dbReference type="EMBL" id="CAJNOQ010028111">
    <property type="protein sequence ID" value="CAF1558874.1"/>
    <property type="molecule type" value="Genomic_DNA"/>
</dbReference>
<dbReference type="Proteomes" id="UP000663829">
    <property type="component" value="Unassembled WGS sequence"/>
</dbReference>
<comment type="caution">
    <text evidence="2">The sequence shown here is derived from an EMBL/GenBank/DDBJ whole genome shotgun (WGS) entry which is preliminary data.</text>
</comment>
<dbReference type="InterPro" id="IPR042098">
    <property type="entry name" value="TauD-like_sf"/>
</dbReference>
<evidence type="ECO:0008006" key="5">
    <source>
        <dbReference type="Google" id="ProtNLM"/>
    </source>
</evidence>
<keyword evidence="1" id="KW-0560">Oxidoreductase</keyword>
<gene>
    <name evidence="2" type="ORF">GPM918_LOCUS39638</name>
    <name evidence="3" type="ORF">SRO942_LOCUS40528</name>
</gene>
<evidence type="ECO:0000313" key="4">
    <source>
        <dbReference type="Proteomes" id="UP000663829"/>
    </source>
</evidence>